<dbReference type="Gene3D" id="3.30.70.1440">
    <property type="entry name" value="Multidrug efflux transporter AcrB pore domain"/>
    <property type="match status" value="1"/>
</dbReference>
<feature type="transmembrane region" description="Helical" evidence="1">
    <location>
        <begin position="947"/>
        <end position="966"/>
    </location>
</feature>
<reference evidence="4" key="4">
    <citation type="submission" date="2020-10" db="EMBL/GenBank/DDBJ databases">
        <authorList>
            <person name="Bassil N.M."/>
            <person name="Lloyd J.R."/>
        </authorList>
    </citation>
    <scope>NUCLEOTIDE SEQUENCE</scope>
    <source>
        <strain evidence="4">NB2006</strain>
    </source>
</reference>
<reference evidence="4 5" key="2">
    <citation type="journal article" date="2017" name="Genome Announc.">
        <title>Draft Genome Sequences of Four Alkaliphilic Bacteria Belonging to the Anaerobacillus Genus.</title>
        <authorList>
            <person name="Bassil N.M."/>
            <person name="Lloyd J.R."/>
        </authorList>
    </citation>
    <scope>NUCLEOTIDE SEQUENCE [LARGE SCALE GENOMIC DNA]</scope>
    <source>
        <strain evidence="4 5">NB2006</strain>
    </source>
</reference>
<keyword evidence="1" id="KW-0472">Membrane</keyword>
<feature type="transmembrane region" description="Helical" evidence="1">
    <location>
        <begin position="978"/>
        <end position="1004"/>
    </location>
</feature>
<protein>
    <submittedName>
        <fullName evidence="3">Acriflavin resistance protein</fullName>
    </submittedName>
    <submittedName>
        <fullName evidence="4">Efflux RND transporter permease subunit</fullName>
    </submittedName>
</protein>
<evidence type="ECO:0000256" key="1">
    <source>
        <dbReference type="SAM" id="Phobius"/>
    </source>
</evidence>
<dbReference type="GO" id="GO:0042910">
    <property type="term" value="F:xenobiotic transmembrane transporter activity"/>
    <property type="evidence" value="ECO:0007669"/>
    <property type="project" value="TreeGrafter"/>
</dbReference>
<keyword evidence="5" id="KW-1185">Reference proteome</keyword>
<dbReference type="Gene3D" id="3.30.70.1430">
    <property type="entry name" value="Multidrug efflux transporter AcrB pore domain"/>
    <property type="match status" value="2"/>
</dbReference>
<dbReference type="SUPFAM" id="SSF82866">
    <property type="entry name" value="Multidrug efflux transporter AcrB transmembrane domain"/>
    <property type="match status" value="2"/>
</dbReference>
<dbReference type="PROSITE" id="PS50156">
    <property type="entry name" value="SSD"/>
    <property type="match status" value="1"/>
</dbReference>
<dbReference type="RefSeq" id="WP_071318526.1">
    <property type="nucleotide sequence ID" value="NZ_CP063356.2"/>
</dbReference>
<proteinExistence type="predicted"/>
<feature type="transmembrane region" description="Helical" evidence="1">
    <location>
        <begin position="845"/>
        <end position="864"/>
    </location>
</feature>
<dbReference type="SUPFAM" id="SSF82693">
    <property type="entry name" value="Multidrug efflux transporter AcrB pore domain, PN1, PN2, PC1 and PC2 subdomains"/>
    <property type="match status" value="3"/>
</dbReference>
<feature type="transmembrane region" description="Helical" evidence="1">
    <location>
        <begin position="384"/>
        <end position="408"/>
    </location>
</feature>
<dbReference type="InterPro" id="IPR027463">
    <property type="entry name" value="AcrB_DN_DC_subdom"/>
</dbReference>
<feature type="transmembrane region" description="Helical" evidence="1">
    <location>
        <begin position="521"/>
        <end position="540"/>
    </location>
</feature>
<accession>A0A1S2L756</accession>
<feature type="transmembrane region" description="Helical" evidence="1">
    <location>
        <begin position="429"/>
        <end position="449"/>
    </location>
</feature>
<feature type="transmembrane region" description="Helical" evidence="1">
    <location>
        <begin position="12"/>
        <end position="29"/>
    </location>
</feature>
<dbReference type="Gene3D" id="3.30.70.1320">
    <property type="entry name" value="Multidrug efflux transporter AcrB pore domain like"/>
    <property type="match status" value="1"/>
</dbReference>
<dbReference type="AlphaFoldDB" id="A0A1S2L756"/>
<reference evidence="4 5" key="3">
    <citation type="journal article" date="2019" name="Int. J. Syst. Evol. Microbiol.">
        <title>Anaerobacillus isosaccharinicus sp. nov., an alkaliphilic bacterium which degrades isosaccharinic acid.</title>
        <authorList>
            <person name="Bassil N.M."/>
            <person name="Lloyd J.R."/>
        </authorList>
    </citation>
    <scope>NUCLEOTIDE SEQUENCE [LARGE SCALE GENOMIC DNA]</scope>
    <source>
        <strain evidence="4 5">NB2006</strain>
    </source>
</reference>
<reference evidence="3 5" key="1">
    <citation type="submission" date="2016-10" db="EMBL/GenBank/DDBJ databases">
        <title>Draft genome sequences of four alkaliphilic bacteria belonging to the Anaerobacillus genus.</title>
        <authorList>
            <person name="Bassil N.M."/>
            <person name="Lloyd J.R."/>
        </authorList>
    </citation>
    <scope>NUCLEOTIDE SEQUENCE [LARGE SCALE GENOMIC DNA]</scope>
    <source>
        <strain evidence="3 5">NB2006</strain>
    </source>
</reference>
<feature type="transmembrane region" description="Helical" evidence="1">
    <location>
        <begin position="331"/>
        <end position="351"/>
    </location>
</feature>
<organism evidence="3 5">
    <name type="scientific">Anaerobacillus isosaccharinicus</name>
    <dbReference type="NCBI Taxonomy" id="1532552"/>
    <lineage>
        <taxon>Bacteria</taxon>
        <taxon>Bacillati</taxon>
        <taxon>Bacillota</taxon>
        <taxon>Bacilli</taxon>
        <taxon>Bacillales</taxon>
        <taxon>Bacillaceae</taxon>
        <taxon>Anaerobacillus</taxon>
    </lineage>
</organism>
<keyword evidence="1" id="KW-1133">Transmembrane helix</keyword>
<feature type="transmembrane region" description="Helical" evidence="1">
    <location>
        <begin position="461"/>
        <end position="483"/>
    </location>
</feature>
<dbReference type="Proteomes" id="UP000180175">
    <property type="component" value="Chromosome"/>
</dbReference>
<dbReference type="EMBL" id="CP063356">
    <property type="protein sequence ID" value="QOY34174.1"/>
    <property type="molecule type" value="Genomic_DNA"/>
</dbReference>
<evidence type="ECO:0000259" key="2">
    <source>
        <dbReference type="PROSITE" id="PS50156"/>
    </source>
</evidence>
<dbReference type="Gene3D" id="1.20.1640.10">
    <property type="entry name" value="Multidrug efflux transporter AcrB transmembrane domain"/>
    <property type="match status" value="2"/>
</dbReference>
<dbReference type="PRINTS" id="PR00702">
    <property type="entry name" value="ACRIFLAVINRP"/>
</dbReference>
<dbReference type="KEGG" id="aia:AWH56_015710"/>
<sequence>MKIAKLSVLRPVAMSMVIVLILILGLVSLRDLPVDLFPEMTFPVAAVTVTYNGAGPEEIEQLISRPIEEIMSSIPNVESVSSTSRTGGALILVSFGWGTDMDFATLNMRERLDFIRDSLPREVPMPMVLRFDPSLLPITQLAITEPNGDLITAKKLVENEIKPFLDSVDGVAAVTVEGGTEQEIQLLVDPNKLNSFGVSLSQLQQIIGSENLNIPGGSLQDQNQNLPIRITSQFSSIYDLETLPIPTRQGTVALGTLVEIKDTTKPITQESYLNGEPSVGLSILKASGANTVTVSRGINKRLDEIKKNLPDGVEIKAIFDQSKFIEQSIRAVALNMLLGSILAAGVLYMFLRNFRSTLIIGFSIPISIVTTFLFMYFSGQTLNVLTLGGLALGIGMMVDNAIVILENIYRKRQLGYSLKDAAIEGTSEIGGAIIASTLTTVVVFLPIIFVDGLAAQLFKPLALSVAFSLLASLFTALIIVPLLSSTFMKVSDEDSSFQHGFSRVTDWYRGILQKVLKRPKMTIFVTLIAFLASFGLTPFIGQEFLPAQDQGFVGIDARLPAASSLGATFEMVQDIDRILENIEEIDLSYVTVGGTDNFSMAAGTQTNRANYNILLKELSDRTRSDVQVAEEIRNKLKGIPNADIRVSASDSGFTGDPVSITIKGSDTETLRAISDEVIEIISKVEGVREPSSNFTAGNPEITVNINRERASTYGIGSAQIASTINDATRGLVSTRLARSGDEIDVRLIVDDRYTTSIEDLSKLLIDAPTGEKVPLHAVASIDRDQGPNQIRRADRLREVTVRASILNRDLGSITNEIEETLRAEITLPAGYRISFGGQNEQMQDAFFKLGGAIALAVVLVYMVMAARFESFFYPFIIMFSVPVTVIGILVGLFVTFQPLGVGSLVGILILTGIVVNNAIVLIDYIIILKSKGVDTYEAILEAGPTRLRPILMTALTTILGLIPLTLGFGEGTEIQQPMAIVIVFGLSFATFITLVLIPSIFLLFDQWKEKRAKKKGLVGNVES</sequence>
<evidence type="ECO:0000313" key="5">
    <source>
        <dbReference type="Proteomes" id="UP000180175"/>
    </source>
</evidence>
<evidence type="ECO:0000313" key="4">
    <source>
        <dbReference type="EMBL" id="QOY34174.1"/>
    </source>
</evidence>
<dbReference type="PANTHER" id="PTHR32063">
    <property type="match status" value="1"/>
</dbReference>
<dbReference type="PANTHER" id="PTHR32063:SF0">
    <property type="entry name" value="SWARMING MOTILITY PROTEIN SWRC"/>
    <property type="match status" value="1"/>
</dbReference>
<dbReference type="EMBL" id="LQXD01000162">
    <property type="protein sequence ID" value="OIJ08339.1"/>
    <property type="molecule type" value="Genomic_DNA"/>
</dbReference>
<keyword evidence="1" id="KW-0812">Transmembrane</keyword>
<dbReference type="Gene3D" id="3.30.2090.10">
    <property type="entry name" value="Multidrug efflux transporter AcrB TolC docking domain, DN and DC subdomains"/>
    <property type="match status" value="2"/>
</dbReference>
<feature type="domain" description="SSD" evidence="2">
    <location>
        <begin position="331"/>
        <end position="486"/>
    </location>
</feature>
<dbReference type="InterPro" id="IPR000731">
    <property type="entry name" value="SSD"/>
</dbReference>
<dbReference type="InterPro" id="IPR001036">
    <property type="entry name" value="Acrflvin-R"/>
</dbReference>
<dbReference type="SUPFAM" id="SSF82714">
    <property type="entry name" value="Multidrug efflux transporter AcrB TolC docking domain, DN and DC subdomains"/>
    <property type="match status" value="2"/>
</dbReference>
<name>A0A1S2L756_9BACI</name>
<gene>
    <name evidence="4" type="ORF">AWH56_015710</name>
    <name evidence="3" type="ORF">AWH56_18960</name>
</gene>
<dbReference type="OrthoDB" id="9757876at2"/>
<dbReference type="Pfam" id="PF00873">
    <property type="entry name" value="ACR_tran"/>
    <property type="match status" value="1"/>
</dbReference>
<evidence type="ECO:0000313" key="3">
    <source>
        <dbReference type="EMBL" id="OIJ08339.1"/>
    </source>
</evidence>
<feature type="transmembrane region" description="Helical" evidence="1">
    <location>
        <begin position="358"/>
        <end position="378"/>
    </location>
</feature>
<dbReference type="GO" id="GO:0005886">
    <property type="term" value="C:plasma membrane"/>
    <property type="evidence" value="ECO:0007669"/>
    <property type="project" value="TreeGrafter"/>
</dbReference>
<feature type="transmembrane region" description="Helical" evidence="1">
    <location>
        <begin position="871"/>
        <end position="896"/>
    </location>
</feature>
<feature type="transmembrane region" description="Helical" evidence="1">
    <location>
        <begin position="902"/>
        <end position="926"/>
    </location>
</feature>